<dbReference type="InterPro" id="IPR014347">
    <property type="entry name" value="Tautomerase/MIF_sf"/>
</dbReference>
<proteinExistence type="predicted"/>
<protein>
    <recommendedName>
        <fullName evidence="3">5-carboxymethyl-2-hydroxymuconate isomerase</fullName>
    </recommendedName>
</protein>
<evidence type="ECO:0000313" key="1">
    <source>
        <dbReference type="EMBL" id="KAJ54849.1"/>
    </source>
</evidence>
<dbReference type="Gene3D" id="3.30.429.10">
    <property type="entry name" value="Macrophage Migration Inhibitory Factor"/>
    <property type="match status" value="1"/>
</dbReference>
<name>A0A037ZGW4_9RHOB</name>
<dbReference type="PANTHER" id="PTHR37950:SF1">
    <property type="entry name" value="4-HYDROXYPHENYLACETATE CATABOLISM PROTEIN"/>
    <property type="match status" value="1"/>
</dbReference>
<dbReference type="RefSeq" id="WP_035259923.1">
    <property type="nucleotide sequence ID" value="NZ_JFKE01000005.1"/>
</dbReference>
<reference evidence="1 2" key="1">
    <citation type="submission" date="2014-03" db="EMBL/GenBank/DDBJ databases">
        <title>Draft Genome Sequence of Actibacterium mucosum KCTC 23349, a Marine Alphaproteobacterium with Complex Ionic Requirements Isolated from Mediterranean Seawater at Malvarrosa Beach, Valencia, Spain.</title>
        <authorList>
            <person name="Arahal D.R."/>
            <person name="Shao Z."/>
            <person name="Lai Q."/>
            <person name="Pujalte M.J."/>
        </authorList>
    </citation>
    <scope>NUCLEOTIDE SEQUENCE [LARGE SCALE GENOMIC DNA]</scope>
    <source>
        <strain evidence="1 2">KCTC 23349</strain>
    </source>
</reference>
<accession>A0A037ZGW4</accession>
<sequence>MPHLIIEHSADLAEGHDIGALCDRLFDMAMASDLFPTKAAIKVRALPCPHWHIATEPQSFAHVTALVLSGRTTEDRAAVARLILATLEAALPDVGALSADVRELNADIYAKRVLPQS</sequence>
<dbReference type="InterPro" id="IPR004220">
    <property type="entry name" value="5-COMe_2-OHmuconate_Isoase"/>
</dbReference>
<evidence type="ECO:0000313" key="2">
    <source>
        <dbReference type="Proteomes" id="UP000026249"/>
    </source>
</evidence>
<dbReference type="OrthoDB" id="9814215at2"/>
<dbReference type="STRING" id="1454373.ACMU_13875"/>
<organism evidence="1 2">
    <name type="scientific">Actibacterium mucosum KCTC 23349</name>
    <dbReference type="NCBI Taxonomy" id="1454373"/>
    <lineage>
        <taxon>Bacteria</taxon>
        <taxon>Pseudomonadati</taxon>
        <taxon>Pseudomonadota</taxon>
        <taxon>Alphaproteobacteria</taxon>
        <taxon>Rhodobacterales</taxon>
        <taxon>Roseobacteraceae</taxon>
        <taxon>Actibacterium</taxon>
    </lineage>
</organism>
<dbReference type="Proteomes" id="UP000026249">
    <property type="component" value="Unassembled WGS sequence"/>
</dbReference>
<dbReference type="Pfam" id="PF02962">
    <property type="entry name" value="CHMI"/>
    <property type="match status" value="1"/>
</dbReference>
<dbReference type="GO" id="GO:0008704">
    <property type="term" value="F:5-carboxymethyl-2-hydroxymuconate delta-isomerase activity"/>
    <property type="evidence" value="ECO:0007669"/>
    <property type="project" value="InterPro"/>
</dbReference>
<dbReference type="AlphaFoldDB" id="A0A037ZGW4"/>
<dbReference type="CDD" id="cd00580">
    <property type="entry name" value="CHMI"/>
    <property type="match status" value="1"/>
</dbReference>
<dbReference type="EMBL" id="JFKE01000005">
    <property type="protein sequence ID" value="KAJ54849.1"/>
    <property type="molecule type" value="Genomic_DNA"/>
</dbReference>
<comment type="caution">
    <text evidence="1">The sequence shown here is derived from an EMBL/GenBank/DDBJ whole genome shotgun (WGS) entry which is preliminary data.</text>
</comment>
<keyword evidence="2" id="KW-1185">Reference proteome</keyword>
<dbReference type="PANTHER" id="PTHR37950">
    <property type="entry name" value="4-HYDROXYPHENYLACETATE CATABOLISM PROTEIN"/>
    <property type="match status" value="1"/>
</dbReference>
<dbReference type="SUPFAM" id="SSF55331">
    <property type="entry name" value="Tautomerase/MIF"/>
    <property type="match status" value="1"/>
</dbReference>
<gene>
    <name evidence="1" type="ORF">ACMU_13875</name>
</gene>
<evidence type="ECO:0008006" key="3">
    <source>
        <dbReference type="Google" id="ProtNLM"/>
    </source>
</evidence>